<protein>
    <submittedName>
        <fullName evidence="1">Aldose 1-epimerase</fullName>
    </submittedName>
</protein>
<dbReference type="KEGG" id="spap:H3Z74_12350"/>
<proteinExistence type="predicted"/>
<organism evidence="1 2">
    <name type="scientific">Sphingomonas alpina</name>
    <dbReference type="NCBI Taxonomy" id="653931"/>
    <lineage>
        <taxon>Bacteria</taxon>
        <taxon>Pseudomonadati</taxon>
        <taxon>Pseudomonadota</taxon>
        <taxon>Alphaproteobacteria</taxon>
        <taxon>Sphingomonadales</taxon>
        <taxon>Sphingomonadaceae</taxon>
        <taxon>Sphingomonas</taxon>
    </lineage>
</organism>
<dbReference type="GO" id="GO:0016853">
    <property type="term" value="F:isomerase activity"/>
    <property type="evidence" value="ECO:0007669"/>
    <property type="project" value="InterPro"/>
</dbReference>
<dbReference type="Pfam" id="PF01263">
    <property type="entry name" value="Aldose_epim"/>
    <property type="match status" value="1"/>
</dbReference>
<dbReference type="InterPro" id="IPR014718">
    <property type="entry name" value="GH-type_carb-bd"/>
</dbReference>
<dbReference type="GO" id="GO:0005975">
    <property type="term" value="P:carbohydrate metabolic process"/>
    <property type="evidence" value="ECO:0007669"/>
    <property type="project" value="InterPro"/>
</dbReference>
<dbReference type="InterPro" id="IPR011013">
    <property type="entry name" value="Gal_mutarotase_sf_dom"/>
</dbReference>
<sequence>MRIAAGDWAATLDPEIGGAIASLTRRGVDVLRPTPAGATGPLAFASFPLVPYANRIADGAFAFDGQVYRLPRNHVSQTHPLHGVGWLTGWSVETMDATSATLVHQHHGDAAWPWRYRATQRFVLDDGGLHVALAITSDDDRAMPVSLGFHPYFTRDGVRTLAFTAKGVWRIDDDLLPTEHVEPAAFGDWSVGVTVIRSDLIDNCYTGWAGSATIARDDGVITLSATGTPMLHLYLPPGEDYFCAEPVSAMPDAVNRGAADILIPGARREITMAIRG</sequence>
<dbReference type="CDD" id="cd09021">
    <property type="entry name" value="Aldose_epim_Ec_YphB"/>
    <property type="match status" value="1"/>
</dbReference>
<dbReference type="EMBL" id="CP061038">
    <property type="protein sequence ID" value="QNQ07619.1"/>
    <property type="molecule type" value="Genomic_DNA"/>
</dbReference>
<dbReference type="AlphaFoldDB" id="A0A7H0LD66"/>
<dbReference type="GO" id="GO:0030246">
    <property type="term" value="F:carbohydrate binding"/>
    <property type="evidence" value="ECO:0007669"/>
    <property type="project" value="InterPro"/>
</dbReference>
<evidence type="ECO:0000313" key="2">
    <source>
        <dbReference type="Proteomes" id="UP000516148"/>
    </source>
</evidence>
<dbReference type="SUPFAM" id="SSF74650">
    <property type="entry name" value="Galactose mutarotase-like"/>
    <property type="match status" value="1"/>
</dbReference>
<name>A0A7H0LD66_9SPHN</name>
<evidence type="ECO:0000313" key="1">
    <source>
        <dbReference type="EMBL" id="QNQ07619.1"/>
    </source>
</evidence>
<gene>
    <name evidence="1" type="ORF">H3Z74_12350</name>
</gene>
<keyword evidence="2" id="KW-1185">Reference proteome</keyword>
<accession>A0A7H0LD66</accession>
<dbReference type="InterPro" id="IPR008183">
    <property type="entry name" value="Aldose_1/G6P_1-epimerase"/>
</dbReference>
<dbReference type="RefSeq" id="WP_187759968.1">
    <property type="nucleotide sequence ID" value="NZ_CP061038.1"/>
</dbReference>
<reference evidence="1 2" key="1">
    <citation type="submission" date="2020-09" db="EMBL/GenBank/DDBJ databases">
        <title>Sphingomonas sp., a new species isolated from pork steak.</title>
        <authorList>
            <person name="Heidler von Heilborn D."/>
        </authorList>
    </citation>
    <scope>NUCLEOTIDE SEQUENCE [LARGE SCALE GENOMIC DNA]</scope>
    <source>
        <strain evidence="2">S8-3T</strain>
    </source>
</reference>
<dbReference type="Gene3D" id="2.70.98.10">
    <property type="match status" value="1"/>
</dbReference>
<dbReference type="Proteomes" id="UP000516148">
    <property type="component" value="Chromosome"/>
</dbReference>